<comment type="caution">
    <text evidence="3">The sequence shown here is derived from an EMBL/GenBank/DDBJ whole genome shotgun (WGS) entry which is preliminary data.</text>
</comment>
<dbReference type="PANTHER" id="PTHR35848">
    <property type="entry name" value="OXALATE-BINDING PROTEIN"/>
    <property type="match status" value="1"/>
</dbReference>
<dbReference type="InterPro" id="IPR014710">
    <property type="entry name" value="RmlC-like_jellyroll"/>
</dbReference>
<proteinExistence type="predicted"/>
<keyword evidence="1" id="KW-0479">Metal-binding</keyword>
<dbReference type="Proteomes" id="UP001597262">
    <property type="component" value="Unassembled WGS sequence"/>
</dbReference>
<dbReference type="SUPFAM" id="SSF51182">
    <property type="entry name" value="RmlC-like cupins"/>
    <property type="match status" value="1"/>
</dbReference>
<dbReference type="PANTHER" id="PTHR35848:SF9">
    <property type="entry name" value="SLL1358 PROTEIN"/>
    <property type="match status" value="1"/>
</dbReference>
<keyword evidence="4" id="KW-1185">Reference proteome</keyword>
<dbReference type="InterPro" id="IPR013096">
    <property type="entry name" value="Cupin_2"/>
</dbReference>
<dbReference type="Pfam" id="PF07883">
    <property type="entry name" value="Cupin_2"/>
    <property type="match status" value="1"/>
</dbReference>
<dbReference type="EMBL" id="JBHTLM010000015">
    <property type="protein sequence ID" value="MFD1178340.1"/>
    <property type="molecule type" value="Genomic_DNA"/>
</dbReference>
<evidence type="ECO:0000256" key="1">
    <source>
        <dbReference type="ARBA" id="ARBA00022723"/>
    </source>
</evidence>
<evidence type="ECO:0000259" key="2">
    <source>
        <dbReference type="Pfam" id="PF07883"/>
    </source>
</evidence>
<sequence length="110" mass="12846">MSKINAEHYVWGQNCDGWRLVDREERSIIHERMLPGTYEARHYHEKSSQFFFVLSGQMTIEIEGTEYTVTPHEGIEVLPTKPHQVFNKSAEDLEFIVTSTPNTRNDRVHA</sequence>
<gene>
    <name evidence="3" type="ORF">ACFQ3W_18855</name>
</gene>
<protein>
    <submittedName>
        <fullName evidence="3">Cupin domain-containing protein</fullName>
    </submittedName>
</protein>
<organism evidence="3 4">
    <name type="scientific">Paenibacillus puldeungensis</name>
    <dbReference type="NCBI Taxonomy" id="696536"/>
    <lineage>
        <taxon>Bacteria</taxon>
        <taxon>Bacillati</taxon>
        <taxon>Bacillota</taxon>
        <taxon>Bacilli</taxon>
        <taxon>Bacillales</taxon>
        <taxon>Paenibacillaceae</taxon>
        <taxon>Paenibacillus</taxon>
    </lineage>
</organism>
<evidence type="ECO:0000313" key="4">
    <source>
        <dbReference type="Proteomes" id="UP001597262"/>
    </source>
</evidence>
<feature type="domain" description="Cupin type-2" evidence="2">
    <location>
        <begin position="31"/>
        <end position="97"/>
    </location>
</feature>
<name>A0ABW3S2W9_9BACL</name>
<evidence type="ECO:0000313" key="3">
    <source>
        <dbReference type="EMBL" id="MFD1178340.1"/>
    </source>
</evidence>
<reference evidence="4" key="1">
    <citation type="journal article" date="2019" name="Int. J. Syst. Evol. Microbiol.">
        <title>The Global Catalogue of Microorganisms (GCM) 10K type strain sequencing project: providing services to taxonomists for standard genome sequencing and annotation.</title>
        <authorList>
            <consortium name="The Broad Institute Genomics Platform"/>
            <consortium name="The Broad Institute Genome Sequencing Center for Infectious Disease"/>
            <person name="Wu L."/>
            <person name="Ma J."/>
        </authorList>
    </citation>
    <scope>NUCLEOTIDE SEQUENCE [LARGE SCALE GENOMIC DNA]</scope>
    <source>
        <strain evidence="4">CCUG 59189</strain>
    </source>
</reference>
<dbReference type="InterPro" id="IPR051610">
    <property type="entry name" value="GPI/OXD"/>
</dbReference>
<dbReference type="RefSeq" id="WP_379320777.1">
    <property type="nucleotide sequence ID" value="NZ_JBHTLM010000015.1"/>
</dbReference>
<dbReference type="Gene3D" id="2.60.120.10">
    <property type="entry name" value="Jelly Rolls"/>
    <property type="match status" value="1"/>
</dbReference>
<accession>A0ABW3S2W9</accession>
<dbReference type="InterPro" id="IPR011051">
    <property type="entry name" value="RmlC_Cupin_sf"/>
</dbReference>